<keyword evidence="4" id="KW-1185">Reference proteome</keyword>
<evidence type="ECO:0000313" key="3">
    <source>
        <dbReference type="EMBL" id="MXV16367.1"/>
    </source>
</evidence>
<dbReference type="Gene3D" id="2.60.40.2060">
    <property type="match status" value="1"/>
</dbReference>
<organism evidence="3 4">
    <name type="scientific">Hufsiella ginkgonis</name>
    <dbReference type="NCBI Taxonomy" id="2695274"/>
    <lineage>
        <taxon>Bacteria</taxon>
        <taxon>Pseudomonadati</taxon>
        <taxon>Bacteroidota</taxon>
        <taxon>Sphingobacteriia</taxon>
        <taxon>Sphingobacteriales</taxon>
        <taxon>Sphingobacteriaceae</taxon>
        <taxon>Hufsiella</taxon>
    </lineage>
</organism>
<dbReference type="RefSeq" id="WP_160907368.1">
    <property type="nucleotide sequence ID" value="NZ_WVHS01000003.1"/>
</dbReference>
<evidence type="ECO:0000259" key="1">
    <source>
        <dbReference type="Pfam" id="PF12866"/>
    </source>
</evidence>
<dbReference type="InterPro" id="IPR041186">
    <property type="entry name" value="DUF3823_C"/>
</dbReference>
<dbReference type="PROSITE" id="PS51257">
    <property type="entry name" value="PROKAR_LIPOPROTEIN"/>
    <property type="match status" value="1"/>
</dbReference>
<dbReference type="AlphaFoldDB" id="A0A7K1XZX6"/>
<evidence type="ECO:0000313" key="4">
    <source>
        <dbReference type="Proteomes" id="UP000451233"/>
    </source>
</evidence>
<reference evidence="3 4" key="1">
    <citation type="submission" date="2019-11" db="EMBL/GenBank/DDBJ databases">
        <title>Pedobacter sp. HMF7056 Genome sequencing and assembly.</title>
        <authorList>
            <person name="Kang H."/>
            <person name="Kim H."/>
            <person name="Joh K."/>
        </authorList>
    </citation>
    <scope>NUCLEOTIDE SEQUENCE [LARGE SCALE GENOMIC DNA]</scope>
    <source>
        <strain evidence="3 4">HMF7056</strain>
    </source>
</reference>
<protein>
    <submittedName>
        <fullName evidence="3">DUF3823 domain-containing protein</fullName>
    </submittedName>
</protein>
<proteinExistence type="predicted"/>
<gene>
    <name evidence="3" type="ORF">GS398_13720</name>
</gene>
<sequence>MKIKFFHIAPAVLLILAAACKKDNYDAPTSTLRGALLYKGDSIGVEYNQVPFNVFQPGYGKSGGAITGTFAPDGTYSILVFDGNYQFTMPKNQGPFLWKELTASARDTLKVGLQGSQTVNIEVTPYYMVRNQQLTVSGGKVVAAFDIEKVITDAALAKNIQTVVLYINKTKFVSGASNDNIASASVAGTALPADLKNISLNVTIPAISPTQNYVFARVGVRITGVEDMIFSPLKKLTF</sequence>
<name>A0A7K1XZX6_9SPHI</name>
<feature type="domain" description="DUF3823" evidence="2">
    <location>
        <begin position="127"/>
        <end position="235"/>
    </location>
</feature>
<dbReference type="EMBL" id="WVHS01000003">
    <property type="protein sequence ID" value="MXV16367.1"/>
    <property type="molecule type" value="Genomic_DNA"/>
</dbReference>
<feature type="domain" description="DUF3823" evidence="1">
    <location>
        <begin position="30"/>
        <end position="124"/>
    </location>
</feature>
<dbReference type="Pfam" id="PF12866">
    <property type="entry name" value="DUF3823"/>
    <property type="match status" value="1"/>
</dbReference>
<dbReference type="Proteomes" id="UP000451233">
    <property type="component" value="Unassembled WGS sequence"/>
</dbReference>
<evidence type="ECO:0000259" key="2">
    <source>
        <dbReference type="Pfam" id="PF18003"/>
    </source>
</evidence>
<comment type="caution">
    <text evidence="3">The sequence shown here is derived from an EMBL/GenBank/DDBJ whole genome shotgun (WGS) entry which is preliminary data.</text>
</comment>
<accession>A0A7K1XZX6</accession>
<dbReference type="InterPro" id="IPR024278">
    <property type="entry name" value="DUF3823_N"/>
</dbReference>
<dbReference type="Gene3D" id="2.60.40.1120">
    <property type="entry name" value="Carboxypeptidase-like, regulatory domain"/>
    <property type="match status" value="1"/>
</dbReference>
<dbReference type="Pfam" id="PF18003">
    <property type="entry name" value="DUF3823_C"/>
    <property type="match status" value="1"/>
</dbReference>